<feature type="domain" description="Fucosyltransferase C-terminal" evidence="14">
    <location>
        <begin position="291"/>
        <end position="466"/>
    </location>
</feature>
<comment type="similarity">
    <text evidence="3 12">Belongs to the glycosyltransferase 10 family.</text>
</comment>
<dbReference type="EC" id="2.4.1.-" evidence="12"/>
<evidence type="ECO:0000259" key="14">
    <source>
        <dbReference type="Pfam" id="PF00852"/>
    </source>
</evidence>
<keyword evidence="9 12" id="KW-0333">Golgi apparatus</keyword>
<dbReference type="Proteomes" id="UP001374579">
    <property type="component" value="Unassembled WGS sequence"/>
</dbReference>
<dbReference type="InterPro" id="IPR031481">
    <property type="entry name" value="Glyco_tran_10_N"/>
</dbReference>
<dbReference type="Pfam" id="PF17039">
    <property type="entry name" value="Glyco_tran_10_N"/>
    <property type="match status" value="1"/>
</dbReference>
<evidence type="ECO:0000256" key="1">
    <source>
        <dbReference type="ARBA" id="ARBA00004323"/>
    </source>
</evidence>
<dbReference type="GO" id="GO:0032580">
    <property type="term" value="C:Golgi cisterna membrane"/>
    <property type="evidence" value="ECO:0007669"/>
    <property type="project" value="UniProtKB-SubCell"/>
</dbReference>
<accession>A0AAN9B4J1</accession>
<evidence type="ECO:0000256" key="5">
    <source>
        <dbReference type="ARBA" id="ARBA00022679"/>
    </source>
</evidence>
<dbReference type="Gene3D" id="3.40.50.11660">
    <property type="entry name" value="Glycosyl transferase family 10, C-terminal domain"/>
    <property type="match status" value="1"/>
</dbReference>
<evidence type="ECO:0000313" key="17">
    <source>
        <dbReference type="Proteomes" id="UP001374579"/>
    </source>
</evidence>
<evidence type="ECO:0000256" key="13">
    <source>
        <dbReference type="SAM" id="MobiDB-lite"/>
    </source>
</evidence>
<dbReference type="PANTHER" id="PTHR48438:SF1">
    <property type="entry name" value="ALPHA-(1,3)-FUCOSYLTRANSFERASE C-RELATED"/>
    <property type="match status" value="1"/>
</dbReference>
<dbReference type="EMBL" id="JBAMIC010000013">
    <property type="protein sequence ID" value="KAK7097375.1"/>
    <property type="molecule type" value="Genomic_DNA"/>
</dbReference>
<evidence type="ECO:0000256" key="10">
    <source>
        <dbReference type="ARBA" id="ARBA00023136"/>
    </source>
</evidence>
<comment type="subcellular location">
    <subcellularLocation>
        <location evidence="1">Golgi apparatus membrane</location>
        <topology evidence="1">Single-pass type II membrane protein</topology>
    </subcellularLocation>
    <subcellularLocation>
        <location evidence="12">Golgi apparatus</location>
        <location evidence="12">Golgi stack membrane</location>
        <topology evidence="12">Single-pass type II membrane protein</topology>
    </subcellularLocation>
</comment>
<comment type="pathway">
    <text evidence="2">Protein modification; protein glycosylation.</text>
</comment>
<evidence type="ECO:0000256" key="4">
    <source>
        <dbReference type="ARBA" id="ARBA00022676"/>
    </source>
</evidence>
<evidence type="ECO:0000256" key="11">
    <source>
        <dbReference type="ARBA" id="ARBA00023180"/>
    </source>
</evidence>
<evidence type="ECO:0000256" key="12">
    <source>
        <dbReference type="RuleBase" id="RU003832"/>
    </source>
</evidence>
<sequence length="478" mass="55015">MDASTRLTTKTSESPSHVSTSSAPKSSGRVKNTLLTLTVLASFTAGVFFTSNVMHTDMSTWRHLPAVQQVSEQFKLVGTFVSSVAKKLQSPGPAGSFEKSEVFRTFVKEKVGNATTVEEYIASVRAYLLNFRSPMIRERPEEYSWPETEKEQVKAETKDGVPPKNKIKKITWYNAPGYIKRVSSLELFGHCPVKDCSLSWSRKDHAQADVVLFRGAPGKTVIPRAHPGQIYLFHVMESPVLTNGHYRDSPWNSAFNWTWNYRVDSDIFYPVDYLKRPSTVPSMDQLRDVMRQKTKRVSWISSNCNVQSQRDQYVKRLQQTIPVDHYGRCGKLKCDGKTPNCSAILNDYFYYLSFENAMCPDYVTEKFYKTFFQDIHVLAVVRGGATYSRFFPEGTFIDAESFASPEELGRYLLDLSQDEARYVDMLWRKAHFVYHEHGNVDAYCQLCYKAHHAERFAKTYPNLYGWYNRDQCKPPRKF</sequence>
<evidence type="ECO:0000256" key="2">
    <source>
        <dbReference type="ARBA" id="ARBA00004922"/>
    </source>
</evidence>
<keyword evidence="7" id="KW-0735">Signal-anchor</keyword>
<dbReference type="InterPro" id="IPR055270">
    <property type="entry name" value="Glyco_tran_10_C"/>
</dbReference>
<dbReference type="InterPro" id="IPR038577">
    <property type="entry name" value="GT10-like_C_sf"/>
</dbReference>
<keyword evidence="4 12" id="KW-0328">Glycosyltransferase</keyword>
<dbReference type="PANTHER" id="PTHR48438">
    <property type="entry name" value="ALPHA-(1,3)-FUCOSYLTRANSFERASE C-RELATED"/>
    <property type="match status" value="1"/>
</dbReference>
<evidence type="ECO:0000256" key="9">
    <source>
        <dbReference type="ARBA" id="ARBA00023034"/>
    </source>
</evidence>
<dbReference type="AlphaFoldDB" id="A0AAN9B4J1"/>
<dbReference type="Pfam" id="PF00852">
    <property type="entry name" value="Glyco_transf_10"/>
    <property type="match status" value="1"/>
</dbReference>
<evidence type="ECO:0000256" key="6">
    <source>
        <dbReference type="ARBA" id="ARBA00022692"/>
    </source>
</evidence>
<feature type="region of interest" description="Disordered" evidence="13">
    <location>
        <begin position="1"/>
        <end position="28"/>
    </location>
</feature>
<evidence type="ECO:0000256" key="7">
    <source>
        <dbReference type="ARBA" id="ARBA00022968"/>
    </source>
</evidence>
<keyword evidence="8 12" id="KW-1133">Transmembrane helix</keyword>
<keyword evidence="17" id="KW-1185">Reference proteome</keyword>
<keyword evidence="10 12" id="KW-0472">Membrane</keyword>
<evidence type="ECO:0000313" key="16">
    <source>
        <dbReference type="EMBL" id="KAK7097375.1"/>
    </source>
</evidence>
<dbReference type="SUPFAM" id="SSF53756">
    <property type="entry name" value="UDP-Glycosyltransferase/glycogen phosphorylase"/>
    <property type="match status" value="1"/>
</dbReference>
<gene>
    <name evidence="16" type="ORF">V1264_004364</name>
</gene>
<proteinExistence type="inferred from homology"/>
<evidence type="ECO:0000259" key="15">
    <source>
        <dbReference type="Pfam" id="PF17039"/>
    </source>
</evidence>
<organism evidence="16 17">
    <name type="scientific">Littorina saxatilis</name>
    <dbReference type="NCBI Taxonomy" id="31220"/>
    <lineage>
        <taxon>Eukaryota</taxon>
        <taxon>Metazoa</taxon>
        <taxon>Spiralia</taxon>
        <taxon>Lophotrochozoa</taxon>
        <taxon>Mollusca</taxon>
        <taxon>Gastropoda</taxon>
        <taxon>Caenogastropoda</taxon>
        <taxon>Littorinimorpha</taxon>
        <taxon>Littorinoidea</taxon>
        <taxon>Littorinidae</taxon>
        <taxon>Littorina</taxon>
    </lineage>
</organism>
<name>A0AAN9B4J1_9CAEN</name>
<evidence type="ECO:0000256" key="8">
    <source>
        <dbReference type="ARBA" id="ARBA00022989"/>
    </source>
</evidence>
<keyword evidence="11" id="KW-0325">Glycoprotein</keyword>
<comment type="caution">
    <text evidence="16">The sequence shown here is derived from an EMBL/GenBank/DDBJ whole genome shotgun (WGS) entry which is preliminary data.</text>
</comment>
<keyword evidence="6 12" id="KW-0812">Transmembrane</keyword>
<dbReference type="InterPro" id="IPR001503">
    <property type="entry name" value="Glyco_trans_10"/>
</dbReference>
<feature type="compositionally biased region" description="Low complexity" evidence="13">
    <location>
        <begin position="10"/>
        <end position="27"/>
    </location>
</feature>
<protein>
    <recommendedName>
        <fullName evidence="12">Fucosyltransferase</fullName>
        <ecNumber evidence="12">2.4.1.-</ecNumber>
    </recommendedName>
</protein>
<dbReference type="FunFam" id="3.40.50.11660:FF:000002">
    <property type="entry name" value="Alpha-(1,3)-fucosyltransferase"/>
    <property type="match status" value="1"/>
</dbReference>
<keyword evidence="5 12" id="KW-0808">Transferase</keyword>
<evidence type="ECO:0000256" key="3">
    <source>
        <dbReference type="ARBA" id="ARBA00008919"/>
    </source>
</evidence>
<dbReference type="GO" id="GO:0000139">
    <property type="term" value="C:Golgi membrane"/>
    <property type="evidence" value="ECO:0007669"/>
    <property type="project" value="UniProtKB-SubCell"/>
</dbReference>
<feature type="domain" description="Fucosyltransferase N-terminal" evidence="15">
    <location>
        <begin position="186"/>
        <end position="270"/>
    </location>
</feature>
<reference evidence="16 17" key="1">
    <citation type="submission" date="2024-02" db="EMBL/GenBank/DDBJ databases">
        <title>Chromosome-scale genome assembly of the rough periwinkle Littorina saxatilis.</title>
        <authorList>
            <person name="De Jode A."/>
            <person name="Faria R."/>
            <person name="Formenti G."/>
            <person name="Sims Y."/>
            <person name="Smith T.P."/>
            <person name="Tracey A."/>
            <person name="Wood J.M.D."/>
            <person name="Zagrodzka Z.B."/>
            <person name="Johannesson K."/>
            <person name="Butlin R.K."/>
            <person name="Leder E.H."/>
        </authorList>
    </citation>
    <scope>NUCLEOTIDE SEQUENCE [LARGE SCALE GENOMIC DNA]</scope>
    <source>
        <strain evidence="16">Snail1</strain>
        <tissue evidence="16">Muscle</tissue>
    </source>
</reference>
<feature type="transmembrane region" description="Helical" evidence="12">
    <location>
        <begin position="34"/>
        <end position="54"/>
    </location>
</feature>
<dbReference type="GO" id="GO:0008417">
    <property type="term" value="F:fucosyltransferase activity"/>
    <property type="evidence" value="ECO:0007669"/>
    <property type="project" value="InterPro"/>
</dbReference>